<dbReference type="RefSeq" id="WP_128465222.1">
    <property type="nucleotide sequence ID" value="NZ_CP035108.1"/>
</dbReference>
<gene>
    <name evidence="1" type="ORF">EP073_00515</name>
</gene>
<dbReference type="KEGG" id="gtl:EP073_00515"/>
<evidence type="ECO:0008006" key="3">
    <source>
        <dbReference type="Google" id="ProtNLM"/>
    </source>
</evidence>
<dbReference type="OrthoDB" id="507476at2"/>
<keyword evidence="2" id="KW-1185">Reference proteome</keyword>
<name>A0A3R5YXK8_9BACT</name>
<reference evidence="1 2" key="1">
    <citation type="submission" date="2019-01" db="EMBL/GenBank/DDBJ databases">
        <title>Geovibrio thiophilus DSM 11263, complete genome.</title>
        <authorList>
            <person name="Spring S."/>
            <person name="Bunk B."/>
            <person name="Sproer C."/>
        </authorList>
    </citation>
    <scope>NUCLEOTIDE SEQUENCE [LARGE SCALE GENOMIC DNA]</scope>
    <source>
        <strain evidence="1 2">DSM 11263</strain>
    </source>
</reference>
<dbReference type="Proteomes" id="UP000287502">
    <property type="component" value="Chromosome"/>
</dbReference>
<evidence type="ECO:0000313" key="1">
    <source>
        <dbReference type="EMBL" id="QAR31935.1"/>
    </source>
</evidence>
<protein>
    <recommendedName>
        <fullName evidence="3">Tetratricopeptide repeat protein</fullName>
    </recommendedName>
</protein>
<dbReference type="InterPro" id="IPR011990">
    <property type="entry name" value="TPR-like_helical_dom_sf"/>
</dbReference>
<dbReference type="EMBL" id="CP035108">
    <property type="protein sequence ID" value="QAR31935.1"/>
    <property type="molecule type" value="Genomic_DNA"/>
</dbReference>
<dbReference type="AlphaFoldDB" id="A0A3R5YXK8"/>
<evidence type="ECO:0000313" key="2">
    <source>
        <dbReference type="Proteomes" id="UP000287502"/>
    </source>
</evidence>
<accession>A0A3R5YXK8</accession>
<proteinExistence type="predicted"/>
<organism evidence="1 2">
    <name type="scientific">Geovibrio thiophilus</name>
    <dbReference type="NCBI Taxonomy" id="139438"/>
    <lineage>
        <taxon>Bacteria</taxon>
        <taxon>Pseudomonadati</taxon>
        <taxon>Deferribacterota</taxon>
        <taxon>Deferribacteres</taxon>
        <taxon>Deferribacterales</taxon>
        <taxon>Geovibrionaceae</taxon>
        <taxon>Geovibrio</taxon>
    </lineage>
</organism>
<sequence>MKSADLYALRANALLKLIDGDTDAALESLKVLSSADVEAADAYIVSGSLLRDKGEFTKAERIHRSILEKKDLSKHVRETAVRELIKDCIAAADYKSALLLTERAELALLPFRAYALEKSGHLKEAAELYKKCAKMEPVYLKNAARCWFGASKNDNETRSYSIKLLTYAEKCDPSFFEAKAERANLLFLEGKRYKGLSLCEEIIKYELPKCPEHMNILEEFHYAYSDIGTLFNSVMKKINSGSANLSFYVYAARYHMRKNEAEKAKSLISICAAGHSFPTALAAVYAEMKDDAVMTDYFKARPMYKCSACSAEQVHYADVCGECGSLGTLTYL</sequence>
<dbReference type="Gene3D" id="1.25.40.10">
    <property type="entry name" value="Tetratricopeptide repeat domain"/>
    <property type="match status" value="1"/>
</dbReference>
<dbReference type="SUPFAM" id="SSF48452">
    <property type="entry name" value="TPR-like"/>
    <property type="match status" value="2"/>
</dbReference>